<evidence type="ECO:0000313" key="3">
    <source>
        <dbReference type="EMBL" id="OQR87053.1"/>
    </source>
</evidence>
<organism evidence="3 4">
    <name type="scientific">Achlya hypogyna</name>
    <name type="common">Oomycete</name>
    <name type="synonym">Protoachlya hypogyna</name>
    <dbReference type="NCBI Taxonomy" id="1202772"/>
    <lineage>
        <taxon>Eukaryota</taxon>
        <taxon>Sar</taxon>
        <taxon>Stramenopiles</taxon>
        <taxon>Oomycota</taxon>
        <taxon>Saprolegniomycetes</taxon>
        <taxon>Saprolegniales</taxon>
        <taxon>Achlyaceae</taxon>
        <taxon>Achlya</taxon>
    </lineage>
</organism>
<dbReference type="Gene3D" id="3.40.50.150">
    <property type="entry name" value="Vaccinia Virus protein VP39"/>
    <property type="match status" value="1"/>
</dbReference>
<dbReference type="SUPFAM" id="SSF53335">
    <property type="entry name" value="S-adenosyl-L-methionine-dependent methyltransferases"/>
    <property type="match status" value="1"/>
</dbReference>
<dbReference type="EMBL" id="JNBR01001470">
    <property type="protein sequence ID" value="OQR87053.1"/>
    <property type="molecule type" value="Genomic_DNA"/>
</dbReference>
<dbReference type="STRING" id="1202772.A0A1V9YMW2"/>
<reference evidence="3 4" key="1">
    <citation type="journal article" date="2014" name="Genome Biol. Evol.">
        <title>The secreted proteins of Achlya hypogyna and Thraustotheca clavata identify the ancestral oomycete secretome and reveal gene acquisitions by horizontal gene transfer.</title>
        <authorList>
            <person name="Misner I."/>
            <person name="Blouin N."/>
            <person name="Leonard G."/>
            <person name="Richards T.A."/>
            <person name="Lane C.E."/>
        </authorList>
    </citation>
    <scope>NUCLEOTIDE SEQUENCE [LARGE SCALE GENOMIC DNA]</scope>
    <source>
        <strain evidence="3 4">ATCC 48635</strain>
    </source>
</reference>
<protein>
    <submittedName>
        <fullName evidence="3">Methyltransferase METT10D</fullName>
    </submittedName>
</protein>
<dbReference type="OrthoDB" id="514248at2759"/>
<dbReference type="AlphaFoldDB" id="A0A1V9YMW2"/>
<dbReference type="Proteomes" id="UP000243579">
    <property type="component" value="Unassembled WGS sequence"/>
</dbReference>
<name>A0A1V9YMW2_ACHHY</name>
<evidence type="ECO:0000313" key="4">
    <source>
        <dbReference type="Proteomes" id="UP000243579"/>
    </source>
</evidence>
<evidence type="ECO:0000256" key="2">
    <source>
        <dbReference type="ARBA" id="ARBA00022679"/>
    </source>
</evidence>
<proteinExistence type="predicted"/>
<dbReference type="GO" id="GO:0070475">
    <property type="term" value="P:rRNA base methylation"/>
    <property type="evidence" value="ECO:0007669"/>
    <property type="project" value="TreeGrafter"/>
</dbReference>
<dbReference type="InterPro" id="IPR010286">
    <property type="entry name" value="METTL16/RlmF"/>
</dbReference>
<dbReference type="InterPro" id="IPR029063">
    <property type="entry name" value="SAM-dependent_MTases_sf"/>
</dbReference>
<sequence>MRGEKRKRTPSRADGIHPRNKYRVPPDFKALAEAYPALRTYTVTLPLGGVNVQWNKPHALRELTKALLHRDFGLTWDMPATNLCPTLTNRLNYVHWIEDLLLLSRKSFVSRADEPAIAGIDVGTGASCIYPLLGHRLNQWQFVATDIDAASIACARANVATNGLEDAIRLELVSPEVVFPAPPPHCLFSMCNPPFFDSMDEADANPRADCTGALNEMTTPGGEVAFIRRMIDASLGLTTQVRWYTSLVGRKGSLRPLLAALRAAGIRNMRTTEFLQGRTTRWGIAWSFTSDGLDAPDSAAHKVLAKRKEAHRRNSMAFAVPRVRPTQEATVGHGCMDVDQLCARILESSRHVPGTVRCKSTQWRVNLRQAQGTLVVKPATSDDSTSFDLTYSAEGGSWLATAAVNETEDNYEVTLQWKEGKRDLFWLIADKWKAAIVRTSRAWRRPPRDTSSQV</sequence>
<dbReference type="PANTHER" id="PTHR13393:SF0">
    <property type="entry name" value="RNA N6-ADENOSINE-METHYLTRANSFERASE METTL16"/>
    <property type="match status" value="1"/>
</dbReference>
<comment type="caution">
    <text evidence="3">The sequence shown here is derived from an EMBL/GenBank/DDBJ whole genome shotgun (WGS) entry which is preliminary data.</text>
</comment>
<accession>A0A1V9YMW2</accession>
<gene>
    <name evidence="3" type="ORF">ACHHYP_09581</name>
</gene>
<keyword evidence="4" id="KW-1185">Reference proteome</keyword>
<evidence type="ECO:0000256" key="1">
    <source>
        <dbReference type="ARBA" id="ARBA00022603"/>
    </source>
</evidence>
<keyword evidence="1 3" id="KW-0489">Methyltransferase</keyword>
<dbReference type="PANTHER" id="PTHR13393">
    <property type="entry name" value="SAM-DEPENDENT METHYLTRANSFERASE"/>
    <property type="match status" value="1"/>
</dbReference>
<dbReference type="GO" id="GO:0005634">
    <property type="term" value="C:nucleus"/>
    <property type="evidence" value="ECO:0007669"/>
    <property type="project" value="TreeGrafter"/>
</dbReference>
<dbReference type="Pfam" id="PF05971">
    <property type="entry name" value="Methyltransf_10"/>
    <property type="match status" value="1"/>
</dbReference>
<keyword evidence="2 3" id="KW-0808">Transferase</keyword>
<dbReference type="GO" id="GO:0008168">
    <property type="term" value="F:methyltransferase activity"/>
    <property type="evidence" value="ECO:0007669"/>
    <property type="project" value="UniProtKB-KW"/>
</dbReference>